<dbReference type="GO" id="GO:0000049">
    <property type="term" value="F:tRNA binding"/>
    <property type="evidence" value="ECO:0007669"/>
    <property type="project" value="TreeGrafter"/>
</dbReference>
<keyword evidence="3" id="KW-0949">S-adenosyl-L-methionine</keyword>
<dbReference type="Proteomes" id="UP000887540">
    <property type="component" value="Unplaced"/>
</dbReference>
<evidence type="ECO:0000256" key="1">
    <source>
        <dbReference type="ARBA" id="ARBA00022603"/>
    </source>
</evidence>
<keyword evidence="5" id="KW-1185">Reference proteome</keyword>
<name>A0A914CC31_9BILA</name>
<dbReference type="AlphaFoldDB" id="A0A914CC31"/>
<dbReference type="InterPro" id="IPR028564">
    <property type="entry name" value="MT_TRM10-typ"/>
</dbReference>
<reference evidence="6" key="1">
    <citation type="submission" date="2022-11" db="UniProtKB">
        <authorList>
            <consortium name="WormBaseParasite"/>
        </authorList>
    </citation>
    <scope>IDENTIFICATION</scope>
</reference>
<dbReference type="GO" id="GO:0002939">
    <property type="term" value="P:tRNA N1-guanine methylation"/>
    <property type="evidence" value="ECO:0007669"/>
    <property type="project" value="TreeGrafter"/>
</dbReference>
<evidence type="ECO:0000259" key="4">
    <source>
        <dbReference type="PROSITE" id="PS51675"/>
    </source>
</evidence>
<keyword evidence="2" id="KW-0808">Transferase</keyword>
<dbReference type="GO" id="GO:0005654">
    <property type="term" value="C:nucleoplasm"/>
    <property type="evidence" value="ECO:0007669"/>
    <property type="project" value="TreeGrafter"/>
</dbReference>
<evidence type="ECO:0000256" key="2">
    <source>
        <dbReference type="ARBA" id="ARBA00022679"/>
    </source>
</evidence>
<evidence type="ECO:0000313" key="5">
    <source>
        <dbReference type="Proteomes" id="UP000887540"/>
    </source>
</evidence>
<accession>A0A914CC31</accession>
<protein>
    <submittedName>
        <fullName evidence="6">SAM-dependent MTase TRM10-type domain-containing protein</fullName>
    </submittedName>
</protein>
<organism evidence="5 6">
    <name type="scientific">Acrobeloides nanus</name>
    <dbReference type="NCBI Taxonomy" id="290746"/>
    <lineage>
        <taxon>Eukaryota</taxon>
        <taxon>Metazoa</taxon>
        <taxon>Ecdysozoa</taxon>
        <taxon>Nematoda</taxon>
        <taxon>Chromadorea</taxon>
        <taxon>Rhabditida</taxon>
        <taxon>Tylenchina</taxon>
        <taxon>Cephalobomorpha</taxon>
        <taxon>Cephaloboidea</taxon>
        <taxon>Cephalobidae</taxon>
        <taxon>Acrobeloides</taxon>
    </lineage>
</organism>
<evidence type="ECO:0000313" key="6">
    <source>
        <dbReference type="WBParaSite" id="ACRNAN_Path_834.g3199.t1"/>
    </source>
</evidence>
<feature type="domain" description="SAM-dependent MTase TRM10-type" evidence="4">
    <location>
        <begin position="35"/>
        <end position="228"/>
    </location>
</feature>
<dbReference type="Gene3D" id="3.40.1280.30">
    <property type="match status" value="1"/>
</dbReference>
<evidence type="ECO:0000256" key="3">
    <source>
        <dbReference type="ARBA" id="ARBA00022691"/>
    </source>
</evidence>
<keyword evidence="1" id="KW-0489">Methyltransferase</keyword>
<dbReference type="PROSITE" id="PS51675">
    <property type="entry name" value="SAM_MT_TRM10"/>
    <property type="match status" value="1"/>
</dbReference>
<dbReference type="WBParaSite" id="ACRNAN_Path_834.g3199.t1">
    <property type="protein sequence ID" value="ACRNAN_Path_834.g3199.t1"/>
    <property type="gene ID" value="ACRNAN_Path_834.g3199"/>
</dbReference>
<dbReference type="GO" id="GO:0008168">
    <property type="term" value="F:methyltransferase activity"/>
    <property type="evidence" value="ECO:0007669"/>
    <property type="project" value="UniProtKB-KW"/>
</dbReference>
<dbReference type="InterPro" id="IPR007356">
    <property type="entry name" value="tRNA_m1G_MeTrfase_euk"/>
</dbReference>
<dbReference type="PANTHER" id="PTHR13563:SF19">
    <property type="entry name" value="TRNA METHYLTRANSFERASE 10 HOMOLOG B"/>
    <property type="match status" value="1"/>
</dbReference>
<dbReference type="PANTHER" id="PTHR13563">
    <property type="entry name" value="TRNA (GUANINE-9-) METHYLTRANSFERASE"/>
    <property type="match status" value="1"/>
</dbReference>
<proteinExistence type="predicted"/>
<sequence>MGLGIADCSEDELKSCSYSEFMDSFTDLHLNEPDCSKNRPEKVQSKSEKKLARYTRIVERRKEKRRKEHKTRKINLKTKNKAALVCDEVQIAIDLSYCYLMSPKELAKLARQMGRVWGLQKLYEGRRFVYLSPDSELEPLLNFETSDVFIIGGLVDETGKGSLSREKAASCNYLCRRLPISEFMVKESGTFNVMLTINQVVEILCRYARSKDWKESLGSVVPKRTGYVVTVDDK</sequence>
<dbReference type="InterPro" id="IPR038459">
    <property type="entry name" value="MT_TRM10-typ_sf"/>
</dbReference>